<dbReference type="Pfam" id="PF13966">
    <property type="entry name" value="zf-RVT"/>
    <property type="match status" value="1"/>
</dbReference>
<dbReference type="Proteomes" id="UP001280121">
    <property type="component" value="Unassembled WGS sequence"/>
</dbReference>
<evidence type="ECO:0000313" key="2">
    <source>
        <dbReference type="EMBL" id="KAK2665904.1"/>
    </source>
</evidence>
<comment type="caution">
    <text evidence="2">The sequence shown here is derived from an EMBL/GenBank/DDBJ whole genome shotgun (WGS) entry which is preliminary data.</text>
</comment>
<name>A0AAE0CWF0_9ROSI</name>
<keyword evidence="3" id="KW-1185">Reference proteome</keyword>
<proteinExistence type="predicted"/>
<evidence type="ECO:0000313" key="3">
    <source>
        <dbReference type="Proteomes" id="UP001280121"/>
    </source>
</evidence>
<reference evidence="2" key="1">
    <citation type="journal article" date="2023" name="Plant J.">
        <title>Genome sequences and population genomics provide insights into the demographic history, inbreeding, and mutation load of two 'living fossil' tree species of Dipteronia.</title>
        <authorList>
            <person name="Feng Y."/>
            <person name="Comes H.P."/>
            <person name="Chen J."/>
            <person name="Zhu S."/>
            <person name="Lu R."/>
            <person name="Zhang X."/>
            <person name="Li P."/>
            <person name="Qiu J."/>
            <person name="Olsen K.M."/>
            <person name="Qiu Y."/>
        </authorList>
    </citation>
    <scope>NUCLEOTIDE SEQUENCE</scope>
    <source>
        <strain evidence="2">KIB01</strain>
    </source>
</reference>
<accession>A0AAE0CWF0</accession>
<protein>
    <recommendedName>
        <fullName evidence="1">Reverse transcriptase zinc-binding domain-containing protein</fullName>
    </recommendedName>
</protein>
<gene>
    <name evidence="2" type="ORF">Ddye_004478</name>
</gene>
<evidence type="ECO:0000259" key="1">
    <source>
        <dbReference type="Pfam" id="PF13966"/>
    </source>
</evidence>
<organism evidence="2 3">
    <name type="scientific">Dipteronia dyeriana</name>
    <dbReference type="NCBI Taxonomy" id="168575"/>
    <lineage>
        <taxon>Eukaryota</taxon>
        <taxon>Viridiplantae</taxon>
        <taxon>Streptophyta</taxon>
        <taxon>Embryophyta</taxon>
        <taxon>Tracheophyta</taxon>
        <taxon>Spermatophyta</taxon>
        <taxon>Magnoliopsida</taxon>
        <taxon>eudicotyledons</taxon>
        <taxon>Gunneridae</taxon>
        <taxon>Pentapetalae</taxon>
        <taxon>rosids</taxon>
        <taxon>malvids</taxon>
        <taxon>Sapindales</taxon>
        <taxon>Sapindaceae</taxon>
        <taxon>Hippocastanoideae</taxon>
        <taxon>Acereae</taxon>
        <taxon>Dipteronia</taxon>
    </lineage>
</organism>
<sequence length="247" mass="28782">MESHWQIGAGSTVLIFDDRWIPHPTSFKVLTPNLCEEDFWLVSFVLSRIGGMRLCRKILWKEDADIVLSISTSYRFRDDTFCCHYTHDGEYTVKSGYKVGMNIECSIICLISMGNGFDWKRIWRINLPTKIKVFIWKTCHDWLPTMVSLARRKIHADGLCLLCANSYETTTHVLWGCKKLKKIQSRYGVLRDCSSAKNLDFNDLFSMCVVRLENDELSLLCIVFWRIWFFEKPGASWQRYAGLGKCC</sequence>
<dbReference type="EMBL" id="JANJYI010000001">
    <property type="protein sequence ID" value="KAK2665904.1"/>
    <property type="molecule type" value="Genomic_DNA"/>
</dbReference>
<feature type="domain" description="Reverse transcriptase zinc-binding" evidence="1">
    <location>
        <begin position="117"/>
        <end position="182"/>
    </location>
</feature>
<dbReference type="InterPro" id="IPR026960">
    <property type="entry name" value="RVT-Znf"/>
</dbReference>
<dbReference type="AlphaFoldDB" id="A0AAE0CWF0"/>